<accession>A0AAW1V5Y9</accession>
<feature type="non-terminal residue" evidence="1">
    <location>
        <position position="105"/>
    </location>
</feature>
<dbReference type="AlphaFoldDB" id="A0AAW1V5Y9"/>
<sequence length="105" mass="12455">MDQYIRDFDSEQVKTIQVKNLEELKLSLKKEKSKTFRVLHTNIRSISKNLDEFRVVLAQIDCEMDCIVFSETWEIRNIDLYHIAGYKLIYNHSKNSQNDGLVVFI</sequence>
<evidence type="ECO:0000313" key="1">
    <source>
        <dbReference type="EMBL" id="KAK9887566.1"/>
    </source>
</evidence>
<gene>
    <name evidence="1" type="ORF">WA026_023373</name>
</gene>
<dbReference type="EMBL" id="JARQZJ010000114">
    <property type="protein sequence ID" value="KAK9887566.1"/>
    <property type="molecule type" value="Genomic_DNA"/>
</dbReference>
<dbReference type="Proteomes" id="UP001431783">
    <property type="component" value="Unassembled WGS sequence"/>
</dbReference>
<evidence type="ECO:0000313" key="2">
    <source>
        <dbReference type="Proteomes" id="UP001431783"/>
    </source>
</evidence>
<proteinExistence type="predicted"/>
<name>A0AAW1V5Y9_9CUCU</name>
<comment type="caution">
    <text evidence="1">The sequence shown here is derived from an EMBL/GenBank/DDBJ whole genome shotgun (WGS) entry which is preliminary data.</text>
</comment>
<protein>
    <submittedName>
        <fullName evidence="1">Uncharacterized protein</fullName>
    </submittedName>
</protein>
<dbReference type="InterPro" id="IPR036691">
    <property type="entry name" value="Endo/exonu/phosph_ase_sf"/>
</dbReference>
<reference evidence="1 2" key="1">
    <citation type="submission" date="2023-03" db="EMBL/GenBank/DDBJ databases">
        <title>Genome insight into feeding habits of ladybird beetles.</title>
        <authorList>
            <person name="Li H.-S."/>
            <person name="Huang Y.-H."/>
            <person name="Pang H."/>
        </authorList>
    </citation>
    <scope>NUCLEOTIDE SEQUENCE [LARGE SCALE GENOMIC DNA]</scope>
    <source>
        <strain evidence="1">SYSU_2023b</strain>
        <tissue evidence="1">Whole body</tissue>
    </source>
</reference>
<organism evidence="1 2">
    <name type="scientific">Henosepilachna vigintioctopunctata</name>
    <dbReference type="NCBI Taxonomy" id="420089"/>
    <lineage>
        <taxon>Eukaryota</taxon>
        <taxon>Metazoa</taxon>
        <taxon>Ecdysozoa</taxon>
        <taxon>Arthropoda</taxon>
        <taxon>Hexapoda</taxon>
        <taxon>Insecta</taxon>
        <taxon>Pterygota</taxon>
        <taxon>Neoptera</taxon>
        <taxon>Endopterygota</taxon>
        <taxon>Coleoptera</taxon>
        <taxon>Polyphaga</taxon>
        <taxon>Cucujiformia</taxon>
        <taxon>Coccinelloidea</taxon>
        <taxon>Coccinellidae</taxon>
        <taxon>Epilachninae</taxon>
        <taxon>Epilachnini</taxon>
        <taxon>Henosepilachna</taxon>
    </lineage>
</organism>
<keyword evidence="2" id="KW-1185">Reference proteome</keyword>
<dbReference type="Gene3D" id="3.60.10.10">
    <property type="entry name" value="Endonuclease/exonuclease/phosphatase"/>
    <property type="match status" value="1"/>
</dbReference>